<keyword evidence="1" id="KW-0472">Membrane</keyword>
<feature type="transmembrane region" description="Helical" evidence="1">
    <location>
        <begin position="89"/>
        <end position="108"/>
    </location>
</feature>
<evidence type="ECO:0000256" key="1">
    <source>
        <dbReference type="SAM" id="Phobius"/>
    </source>
</evidence>
<gene>
    <name evidence="2" type="ORF">Back11_01180</name>
</gene>
<keyword evidence="1" id="KW-0812">Transmembrane</keyword>
<accession>A0A3G9J262</accession>
<proteinExistence type="predicted"/>
<reference evidence="2 3" key="1">
    <citation type="submission" date="2018-11" db="EMBL/GenBank/DDBJ databases">
        <title>Complete genome sequence of Paenibacillus baekrokdamisoli strain KCTC 33723.</title>
        <authorList>
            <person name="Kang S.W."/>
            <person name="Lee K.C."/>
            <person name="Kim K.K."/>
            <person name="Kim J.S."/>
            <person name="Kim D.S."/>
            <person name="Ko S.H."/>
            <person name="Yang S.H."/>
            <person name="Lee J.S."/>
        </authorList>
    </citation>
    <scope>NUCLEOTIDE SEQUENCE [LARGE SCALE GENOMIC DNA]</scope>
    <source>
        <strain evidence="2 3">KCTC 33723</strain>
    </source>
</reference>
<name>A0A3G9J262_9BACL</name>
<organism evidence="2 3">
    <name type="scientific">Paenibacillus baekrokdamisoli</name>
    <dbReference type="NCBI Taxonomy" id="1712516"/>
    <lineage>
        <taxon>Bacteria</taxon>
        <taxon>Bacillati</taxon>
        <taxon>Bacillota</taxon>
        <taxon>Bacilli</taxon>
        <taxon>Bacillales</taxon>
        <taxon>Paenibacillaceae</taxon>
        <taxon>Paenibacillus</taxon>
    </lineage>
</organism>
<evidence type="ECO:0000313" key="2">
    <source>
        <dbReference type="EMBL" id="BBH18773.1"/>
    </source>
</evidence>
<dbReference type="EMBL" id="AP019308">
    <property type="protein sequence ID" value="BBH18773.1"/>
    <property type="molecule type" value="Genomic_DNA"/>
</dbReference>
<keyword evidence="3" id="KW-1185">Reference proteome</keyword>
<evidence type="ECO:0000313" key="3">
    <source>
        <dbReference type="Proteomes" id="UP000275368"/>
    </source>
</evidence>
<dbReference type="Proteomes" id="UP000275368">
    <property type="component" value="Chromosome"/>
</dbReference>
<protein>
    <submittedName>
        <fullName evidence="2">Uncharacterized protein</fullName>
    </submittedName>
</protein>
<dbReference type="KEGG" id="pbk:Back11_01180"/>
<dbReference type="AlphaFoldDB" id="A0A3G9J262"/>
<sequence length="117" mass="12810">MTGALSLLPLHLFLSLAYGQGASIGAGCGGFLIAGMIGTTTIGDAIWQFVPWAWSVRLSWNPILFMPNLSLGKTIQLAEVYQQNMDKGLAPVLICFLFLTLLGIVWFGKWEGRKSYE</sequence>
<keyword evidence="1" id="KW-1133">Transmembrane helix</keyword>